<sequence>MDSSHIQNIELKAAVITVSTTRDKDSDLSGKKIIELLTKDNIDISFYEVVPDDINLIKGAVFEALESSNCIIVNGGTGLTHDDCTIEAVSPIFKKTIDGFGELFRLKSYGEIGTSSLLSRAAAGIYKEKAIFCIPGSTGAVRLATEEIILPEIRHILTHASKR</sequence>
<dbReference type="SUPFAM" id="SSF53218">
    <property type="entry name" value="Molybdenum cofactor biosynthesis proteins"/>
    <property type="match status" value="1"/>
</dbReference>
<dbReference type="GO" id="GO:0005829">
    <property type="term" value="C:cytosol"/>
    <property type="evidence" value="ECO:0007669"/>
    <property type="project" value="TreeGrafter"/>
</dbReference>
<reference evidence="2 3" key="1">
    <citation type="journal article" date="2010" name="Stand. Genomic Sci.">
        <title>Complete genome sequence of Methanoplanus petrolearius type strain (SEBR 4847).</title>
        <authorList>
            <person name="Brambilla E."/>
            <person name="Djao O.D."/>
            <person name="Daligault H."/>
            <person name="Lapidus A."/>
            <person name="Lucas S."/>
            <person name="Hammon N."/>
            <person name="Nolan M."/>
            <person name="Tice H."/>
            <person name="Cheng J.F."/>
            <person name="Han C."/>
            <person name="Tapia R."/>
            <person name="Goodwin L."/>
            <person name="Pitluck S."/>
            <person name="Liolios K."/>
            <person name="Ivanova N."/>
            <person name="Mavromatis K."/>
            <person name="Mikhailova N."/>
            <person name="Pati A."/>
            <person name="Chen A."/>
            <person name="Palaniappan K."/>
            <person name="Land M."/>
            <person name="Hauser L."/>
            <person name="Chang Y.J."/>
            <person name="Jeffries C.D."/>
            <person name="Rohde M."/>
            <person name="Spring S."/>
            <person name="Sikorski J."/>
            <person name="Goker M."/>
            <person name="Woyke T."/>
            <person name="Bristow J."/>
            <person name="Eisen J.A."/>
            <person name="Markowitz V."/>
            <person name="Hugenholtz P."/>
            <person name="Kyrpides N.C."/>
            <person name="Klenk H.P."/>
        </authorList>
    </citation>
    <scope>NUCLEOTIDE SEQUENCE [LARGE SCALE GENOMIC DNA]</scope>
    <source>
        <strain evidence="3">DSM 11571 / OCM 486 / SEBR 4847</strain>
    </source>
</reference>
<feature type="domain" description="MoaB/Mog" evidence="1">
    <location>
        <begin position="14"/>
        <end position="156"/>
    </location>
</feature>
<proteinExistence type="predicted"/>
<gene>
    <name evidence="2" type="ordered locus">Mpet_1413</name>
</gene>
<dbReference type="CDD" id="cd00886">
    <property type="entry name" value="MogA_MoaB"/>
    <property type="match status" value="1"/>
</dbReference>
<organism evidence="2 3">
    <name type="scientific">Methanolacinia petrolearia (strain DSM 11571 / OCM 486 / SEBR 4847)</name>
    <name type="common">Methanoplanus petrolearius</name>
    <dbReference type="NCBI Taxonomy" id="679926"/>
    <lineage>
        <taxon>Archaea</taxon>
        <taxon>Methanobacteriati</taxon>
        <taxon>Methanobacteriota</taxon>
        <taxon>Stenosarchaea group</taxon>
        <taxon>Methanomicrobia</taxon>
        <taxon>Methanomicrobiales</taxon>
        <taxon>Methanomicrobiaceae</taxon>
        <taxon>Methanolacinia</taxon>
    </lineage>
</organism>
<dbReference type="InterPro" id="IPR012245">
    <property type="entry name" value="MoaB"/>
</dbReference>
<dbReference type="eggNOG" id="arCOG00214">
    <property type="taxonomic scope" value="Archaea"/>
</dbReference>
<dbReference type="GO" id="GO:0006777">
    <property type="term" value="P:Mo-molybdopterin cofactor biosynthetic process"/>
    <property type="evidence" value="ECO:0007669"/>
    <property type="project" value="InterPro"/>
</dbReference>
<dbReference type="STRING" id="679926.Mpet_1413"/>
<name>E1RFE3_METP4</name>
<dbReference type="InterPro" id="IPR036425">
    <property type="entry name" value="MoaB/Mog-like_dom_sf"/>
</dbReference>
<dbReference type="GeneID" id="9743882"/>
<dbReference type="SMART" id="SM00852">
    <property type="entry name" value="MoCF_biosynth"/>
    <property type="match status" value="1"/>
</dbReference>
<evidence type="ECO:0000313" key="2">
    <source>
        <dbReference type="EMBL" id="ADN36173.1"/>
    </source>
</evidence>
<dbReference type="PANTHER" id="PTHR43232:SF2">
    <property type="entry name" value="MOLYBDENUM COFACTOR BIOSYNTHESIS PROTEIN B"/>
    <property type="match status" value="1"/>
</dbReference>
<keyword evidence="3" id="KW-1185">Reference proteome</keyword>
<dbReference type="Pfam" id="PF00994">
    <property type="entry name" value="MoCF_biosynth"/>
    <property type="match status" value="1"/>
</dbReference>
<dbReference type="HOGENOM" id="CLU_077358_2_3_2"/>
<dbReference type="PANTHER" id="PTHR43232">
    <property type="entry name" value="MOLYBDENUM COFACTOR BIOSYNTHESIS PROTEIN B"/>
    <property type="match status" value="1"/>
</dbReference>
<dbReference type="KEGG" id="mpi:Mpet_1413"/>
<dbReference type="InterPro" id="IPR001453">
    <property type="entry name" value="MoaB/Mog_dom"/>
</dbReference>
<dbReference type="EMBL" id="CP002117">
    <property type="protein sequence ID" value="ADN36173.1"/>
    <property type="molecule type" value="Genomic_DNA"/>
</dbReference>
<evidence type="ECO:0000259" key="1">
    <source>
        <dbReference type="SMART" id="SM00852"/>
    </source>
</evidence>
<dbReference type="PIRSF" id="PIRSF006443">
    <property type="entry name" value="MoaB"/>
    <property type="match status" value="1"/>
</dbReference>
<evidence type="ECO:0000313" key="3">
    <source>
        <dbReference type="Proteomes" id="UP000006565"/>
    </source>
</evidence>
<protein>
    <submittedName>
        <fullName evidence="2">Molybdenum cofactor synthesis domain protein</fullName>
    </submittedName>
</protein>
<dbReference type="AlphaFoldDB" id="E1RFE3"/>
<accession>E1RFE3</accession>
<dbReference type="Proteomes" id="UP000006565">
    <property type="component" value="Chromosome"/>
</dbReference>
<dbReference type="NCBIfam" id="TIGR00177">
    <property type="entry name" value="molyb_syn"/>
    <property type="match status" value="1"/>
</dbReference>
<dbReference type="OrthoDB" id="205337at2157"/>
<dbReference type="Gene3D" id="3.40.980.10">
    <property type="entry name" value="MoaB/Mog-like domain"/>
    <property type="match status" value="1"/>
</dbReference>
<dbReference type="RefSeq" id="WP_013329350.1">
    <property type="nucleotide sequence ID" value="NC_014507.1"/>
</dbReference>
<dbReference type="FunFam" id="3.40.980.10:FF:000006">
    <property type="entry name" value="Molybdenum cofactor biosynthesis protein B"/>
    <property type="match status" value="1"/>
</dbReference>